<dbReference type="CDD" id="cd02440">
    <property type="entry name" value="AdoMet_MTases"/>
    <property type="match status" value="1"/>
</dbReference>
<dbReference type="AlphaFoldDB" id="A0A059FEY3"/>
<keyword evidence="1 3" id="KW-0694">RNA-binding</keyword>
<dbReference type="GO" id="GO:0003723">
    <property type="term" value="F:RNA binding"/>
    <property type="evidence" value="ECO:0007669"/>
    <property type="project" value="UniProtKB-KW"/>
</dbReference>
<dbReference type="GO" id="GO:0008168">
    <property type="term" value="F:methyltransferase activity"/>
    <property type="evidence" value="ECO:0007669"/>
    <property type="project" value="InterPro"/>
</dbReference>
<dbReference type="Pfam" id="PF01728">
    <property type="entry name" value="FtsJ"/>
    <property type="match status" value="1"/>
</dbReference>
<dbReference type="PANTHER" id="PTHR32319:SF0">
    <property type="entry name" value="BACTERIAL HEMOLYSIN-LIKE PROTEIN"/>
    <property type="match status" value="1"/>
</dbReference>
<dbReference type="PATRIC" id="fig|1280952.3.peg.1574"/>
<dbReference type="PANTHER" id="PTHR32319">
    <property type="entry name" value="BACTERIAL HEMOLYSIN-LIKE PROTEIN"/>
    <property type="match status" value="1"/>
</dbReference>
<dbReference type="SUPFAM" id="SSF53335">
    <property type="entry name" value="S-adenosyl-L-methionine-dependent methyltransferases"/>
    <property type="match status" value="1"/>
</dbReference>
<name>A0A059FEY3_9PROT</name>
<protein>
    <submittedName>
        <fullName evidence="6">Hemolysin A</fullName>
    </submittedName>
</protein>
<dbReference type="Pfam" id="PF01479">
    <property type="entry name" value="S4"/>
    <property type="match status" value="1"/>
</dbReference>
<feature type="domain" description="Ribosomal RNA methyltransferase FtsJ" evidence="5">
    <location>
        <begin position="58"/>
        <end position="237"/>
    </location>
</feature>
<dbReference type="Gene3D" id="3.40.50.150">
    <property type="entry name" value="Vaccinia Virus protein VP39"/>
    <property type="match status" value="1"/>
</dbReference>
<reference evidence="6 7" key="1">
    <citation type="journal article" date="2014" name="Antonie Van Leeuwenhoek">
        <title>Hyphomonas beringensis sp. nov. and Hyphomonas chukchiensis sp. nov., isolated from surface seawater of the Bering Sea and Chukchi Sea.</title>
        <authorList>
            <person name="Li C."/>
            <person name="Lai Q."/>
            <person name="Li G."/>
            <person name="Dong C."/>
            <person name="Wang J."/>
            <person name="Liao Y."/>
            <person name="Shao Z."/>
        </authorList>
    </citation>
    <scope>NUCLEOTIDE SEQUENCE [LARGE SCALE GENOMIC DNA]</scope>
    <source>
        <strain evidence="6 7">VP2</strain>
    </source>
</reference>
<dbReference type="CDD" id="cd00165">
    <property type="entry name" value="S4"/>
    <property type="match status" value="1"/>
</dbReference>
<dbReference type="Proteomes" id="UP000024816">
    <property type="component" value="Unassembled WGS sequence"/>
</dbReference>
<dbReference type="InterPro" id="IPR047048">
    <property type="entry name" value="TlyA"/>
</dbReference>
<comment type="caution">
    <text evidence="6">The sequence shown here is derived from an EMBL/GenBank/DDBJ whole genome shotgun (WGS) entry which is preliminary data.</text>
</comment>
<organism evidence="6 7">
    <name type="scientific">Hyphomonas jannaschiana VP2</name>
    <dbReference type="NCBI Taxonomy" id="1280952"/>
    <lineage>
        <taxon>Bacteria</taxon>
        <taxon>Pseudomonadati</taxon>
        <taxon>Pseudomonadota</taxon>
        <taxon>Alphaproteobacteria</taxon>
        <taxon>Hyphomonadales</taxon>
        <taxon>Hyphomonadaceae</taxon>
        <taxon>Hyphomonas</taxon>
    </lineage>
</organism>
<evidence type="ECO:0000259" key="4">
    <source>
        <dbReference type="Pfam" id="PF01479"/>
    </source>
</evidence>
<gene>
    <name evidence="6" type="ORF">HJA_07932</name>
</gene>
<dbReference type="RefSeq" id="WP_035580482.1">
    <property type="nucleotide sequence ID" value="NZ_ARYJ01000004.1"/>
</dbReference>
<dbReference type="NCBIfam" id="TIGR00478">
    <property type="entry name" value="tly"/>
    <property type="match status" value="1"/>
</dbReference>
<evidence type="ECO:0000256" key="3">
    <source>
        <dbReference type="PROSITE-ProRule" id="PRU00182"/>
    </source>
</evidence>
<comment type="similarity">
    <text evidence="2">Belongs to the TlyA family.</text>
</comment>
<dbReference type="OrthoDB" id="9784736at2"/>
<dbReference type="InterPro" id="IPR036986">
    <property type="entry name" value="S4_RNA-bd_sf"/>
</dbReference>
<dbReference type="InterPro" id="IPR004538">
    <property type="entry name" value="Hemolysin_A/TlyA"/>
</dbReference>
<proteinExistence type="inferred from homology"/>
<dbReference type="Gene3D" id="3.10.290.10">
    <property type="entry name" value="RNA-binding S4 domain"/>
    <property type="match status" value="1"/>
</dbReference>
<evidence type="ECO:0000256" key="2">
    <source>
        <dbReference type="ARBA" id="ARBA00029460"/>
    </source>
</evidence>
<evidence type="ECO:0000313" key="7">
    <source>
        <dbReference type="Proteomes" id="UP000024816"/>
    </source>
</evidence>
<dbReference type="PROSITE" id="PS50889">
    <property type="entry name" value="S4"/>
    <property type="match status" value="1"/>
</dbReference>
<sequence>MKDRADRLLVTLGLFESRASARAAIEAGLVRADGVQVTKPAQDISADAVIEADPAHPYVSRGGLKLAHGLEAFGIDPAGQACLDIGASTGGFTEVLLLNGARHVTAVDVGRGQLHPRIAADPRVTNLEATDARSLTPDRLPEAPTLLVCDASFISLEKLLEVPLSLAAPVADFVGLFKPQFQVGRDHVGKGGIVTDLAAADAAAERFEVWMKEKGWPIHAWTASPISGGDGNAERLFHAVKA</sequence>
<dbReference type="InterPro" id="IPR002942">
    <property type="entry name" value="S4_RNA-bd"/>
</dbReference>
<evidence type="ECO:0000313" key="6">
    <source>
        <dbReference type="EMBL" id="KCZ89210.1"/>
    </source>
</evidence>
<dbReference type="InterPro" id="IPR002877">
    <property type="entry name" value="RNA_MeTrfase_FtsJ_dom"/>
</dbReference>
<dbReference type="SUPFAM" id="SSF55174">
    <property type="entry name" value="Alpha-L RNA-binding motif"/>
    <property type="match status" value="1"/>
</dbReference>
<dbReference type="EMBL" id="ARYJ01000004">
    <property type="protein sequence ID" value="KCZ89210.1"/>
    <property type="molecule type" value="Genomic_DNA"/>
</dbReference>
<evidence type="ECO:0000259" key="5">
    <source>
        <dbReference type="Pfam" id="PF01728"/>
    </source>
</evidence>
<feature type="domain" description="RNA-binding S4" evidence="4">
    <location>
        <begin position="4"/>
        <end position="50"/>
    </location>
</feature>
<keyword evidence="7" id="KW-1185">Reference proteome</keyword>
<dbReference type="eggNOG" id="COG1189">
    <property type="taxonomic scope" value="Bacteria"/>
</dbReference>
<dbReference type="STRING" id="1280952.HJA_07932"/>
<dbReference type="InterPro" id="IPR029063">
    <property type="entry name" value="SAM-dependent_MTases_sf"/>
</dbReference>
<dbReference type="GO" id="GO:0032259">
    <property type="term" value="P:methylation"/>
    <property type="evidence" value="ECO:0007669"/>
    <property type="project" value="InterPro"/>
</dbReference>
<evidence type="ECO:0000256" key="1">
    <source>
        <dbReference type="ARBA" id="ARBA00022884"/>
    </source>
</evidence>
<accession>A0A059FEY3</accession>
<dbReference type="PIRSF" id="PIRSF005578">
    <property type="entry name" value="TlyA"/>
    <property type="match status" value="1"/>
</dbReference>